<comment type="caution">
    <text evidence="2">The sequence shown here is derived from an EMBL/GenBank/DDBJ whole genome shotgun (WGS) entry which is preliminary data.</text>
</comment>
<sequence>MAKGGFMGGFDAKGKGKGKGKMGKGHTLPRTRLTDSPMTGQVIEWKGKYGWVMPTVPIEHEKATKHDGKIFISMSDLVGVEELTEGSLCQFHVFEDASGLGAEECIGS</sequence>
<feature type="region of interest" description="Disordered" evidence="1">
    <location>
        <begin position="1"/>
        <end position="37"/>
    </location>
</feature>
<keyword evidence="3" id="KW-1185">Reference proteome</keyword>
<dbReference type="EMBL" id="CAJNNV010016570">
    <property type="protein sequence ID" value="CAE8604524.1"/>
    <property type="molecule type" value="Genomic_DNA"/>
</dbReference>
<name>A0A813EZY1_POLGL</name>
<gene>
    <name evidence="2" type="ORF">PGLA1383_LOCUS22682</name>
</gene>
<evidence type="ECO:0000313" key="2">
    <source>
        <dbReference type="EMBL" id="CAE8604524.1"/>
    </source>
</evidence>
<dbReference type="AlphaFoldDB" id="A0A813EZY1"/>
<accession>A0A813EZY1</accession>
<proteinExistence type="predicted"/>
<organism evidence="2 3">
    <name type="scientific">Polarella glacialis</name>
    <name type="common">Dinoflagellate</name>
    <dbReference type="NCBI Taxonomy" id="89957"/>
    <lineage>
        <taxon>Eukaryota</taxon>
        <taxon>Sar</taxon>
        <taxon>Alveolata</taxon>
        <taxon>Dinophyceae</taxon>
        <taxon>Suessiales</taxon>
        <taxon>Suessiaceae</taxon>
        <taxon>Polarella</taxon>
    </lineage>
</organism>
<reference evidence="2" key="1">
    <citation type="submission" date="2021-02" db="EMBL/GenBank/DDBJ databases">
        <authorList>
            <person name="Dougan E. K."/>
            <person name="Rhodes N."/>
            <person name="Thang M."/>
            <person name="Chan C."/>
        </authorList>
    </citation>
    <scope>NUCLEOTIDE SEQUENCE</scope>
</reference>
<evidence type="ECO:0000256" key="1">
    <source>
        <dbReference type="SAM" id="MobiDB-lite"/>
    </source>
</evidence>
<feature type="compositionally biased region" description="Basic residues" evidence="1">
    <location>
        <begin position="15"/>
        <end position="29"/>
    </location>
</feature>
<evidence type="ECO:0000313" key="3">
    <source>
        <dbReference type="Proteomes" id="UP000654075"/>
    </source>
</evidence>
<dbReference type="OrthoDB" id="447233at2759"/>
<dbReference type="Proteomes" id="UP000654075">
    <property type="component" value="Unassembled WGS sequence"/>
</dbReference>
<protein>
    <submittedName>
        <fullName evidence="2">Uncharacterized protein</fullName>
    </submittedName>
</protein>